<feature type="region of interest" description="Disordered" evidence="6">
    <location>
        <begin position="173"/>
        <end position="205"/>
    </location>
</feature>
<feature type="domain" description="WRKY" evidence="7">
    <location>
        <begin position="90"/>
        <end position="156"/>
    </location>
</feature>
<evidence type="ECO:0000256" key="3">
    <source>
        <dbReference type="ARBA" id="ARBA00023125"/>
    </source>
</evidence>
<evidence type="ECO:0000313" key="8">
    <source>
        <dbReference type="EMBL" id="QCV57333.1"/>
    </source>
</evidence>
<sequence>MDIQETLMVEDELLELYEAFYPNTMARPPHPQPPPLTPVEEQLQQLAVLQNLQVQHQFQQPQELQQTQRKGTGIRNKKTKQLKTVYRVPAESILTVDKWAWRKYGQKPIKGSPFPRNYYRCSSTKGCTARKQVERSLAEPEVYVVTYTGEHFHPWPLHRNALAGISRADHRSCSGAHRDVRPSNTVSHVEFRSPQLPPPEEEEEGEGLLIPNRMYVDEDMLRGMEELGKWKTTNASYTGSGLDGPGFS</sequence>
<accession>A0A4V1I1W4</accession>
<evidence type="ECO:0000259" key="7">
    <source>
        <dbReference type="PROSITE" id="PS50811"/>
    </source>
</evidence>
<dbReference type="GO" id="GO:0000976">
    <property type="term" value="F:transcription cis-regulatory region binding"/>
    <property type="evidence" value="ECO:0007669"/>
    <property type="project" value="TreeGrafter"/>
</dbReference>
<evidence type="ECO:0000256" key="5">
    <source>
        <dbReference type="ARBA" id="ARBA00023242"/>
    </source>
</evidence>
<protein>
    <submittedName>
        <fullName evidence="8">WRKY transcription factor</fullName>
    </submittedName>
</protein>
<keyword evidence="4" id="KW-0804">Transcription</keyword>
<keyword evidence="5" id="KW-0539">Nucleus</keyword>
<name>A0A4V1I1W4_FAGTA</name>
<dbReference type="GO" id="GO:0003700">
    <property type="term" value="F:DNA-binding transcription factor activity"/>
    <property type="evidence" value="ECO:0007669"/>
    <property type="project" value="InterPro"/>
</dbReference>
<dbReference type="EMBL" id="MK161326">
    <property type="protein sequence ID" value="QCV57333.1"/>
    <property type="molecule type" value="mRNA"/>
</dbReference>
<dbReference type="InterPro" id="IPR044810">
    <property type="entry name" value="WRKY_plant"/>
</dbReference>
<evidence type="ECO:0000256" key="1">
    <source>
        <dbReference type="ARBA" id="ARBA00004123"/>
    </source>
</evidence>
<keyword evidence="3" id="KW-0238">DNA-binding</keyword>
<dbReference type="Pfam" id="PF03106">
    <property type="entry name" value="WRKY"/>
    <property type="match status" value="1"/>
</dbReference>
<proteinExistence type="evidence at transcript level"/>
<dbReference type="PANTHER" id="PTHR32096">
    <property type="entry name" value="WRKY TRANSCRIPTION FACTOR 30-RELATED-RELATED"/>
    <property type="match status" value="1"/>
</dbReference>
<keyword evidence="2" id="KW-0805">Transcription regulation</keyword>
<dbReference type="SMART" id="SM00774">
    <property type="entry name" value="WRKY"/>
    <property type="match status" value="1"/>
</dbReference>
<dbReference type="GO" id="GO:0005634">
    <property type="term" value="C:nucleus"/>
    <property type="evidence" value="ECO:0007669"/>
    <property type="project" value="UniProtKB-SubCell"/>
</dbReference>
<evidence type="ECO:0000256" key="2">
    <source>
        <dbReference type="ARBA" id="ARBA00023015"/>
    </source>
</evidence>
<comment type="subcellular location">
    <subcellularLocation>
        <location evidence="1">Nucleus</location>
    </subcellularLocation>
</comment>
<dbReference type="AlphaFoldDB" id="A0A4V1I1W4"/>
<evidence type="ECO:0000256" key="6">
    <source>
        <dbReference type="SAM" id="MobiDB-lite"/>
    </source>
</evidence>
<dbReference type="SUPFAM" id="SSF118290">
    <property type="entry name" value="WRKY DNA-binding domain"/>
    <property type="match status" value="1"/>
</dbReference>
<dbReference type="InterPro" id="IPR036576">
    <property type="entry name" value="WRKY_dom_sf"/>
</dbReference>
<dbReference type="Gene3D" id="2.20.25.80">
    <property type="entry name" value="WRKY domain"/>
    <property type="match status" value="1"/>
</dbReference>
<reference evidence="8" key="1">
    <citation type="submission" date="2018-11" db="EMBL/GenBank/DDBJ databases">
        <authorList>
            <person name="Xia H."/>
        </authorList>
    </citation>
    <scope>NUCLEOTIDE SEQUENCE</scope>
    <source>
        <strain evidence="8">FtPinG0006962300.01</strain>
    </source>
</reference>
<dbReference type="PANTHER" id="PTHR32096:SF80">
    <property type="entry name" value="WRKY TRANSCRIPTION FACTOR 27-RELATED"/>
    <property type="match status" value="1"/>
</dbReference>
<evidence type="ECO:0000256" key="4">
    <source>
        <dbReference type="ARBA" id="ARBA00023163"/>
    </source>
</evidence>
<dbReference type="InterPro" id="IPR003657">
    <property type="entry name" value="WRKY_dom"/>
</dbReference>
<organism evidence="8">
    <name type="scientific">Fagopyrum tataricum</name>
    <name type="common">Tartarian buckwheat</name>
    <name type="synonym">Polygonum tataricum</name>
    <dbReference type="NCBI Taxonomy" id="62330"/>
    <lineage>
        <taxon>Eukaryota</taxon>
        <taxon>Viridiplantae</taxon>
        <taxon>Streptophyta</taxon>
        <taxon>Embryophyta</taxon>
        <taxon>Tracheophyta</taxon>
        <taxon>Spermatophyta</taxon>
        <taxon>Magnoliopsida</taxon>
        <taxon>eudicotyledons</taxon>
        <taxon>Gunneridae</taxon>
        <taxon>Pentapetalae</taxon>
        <taxon>Caryophyllales</taxon>
        <taxon>Polygonaceae</taxon>
        <taxon>Polygonoideae</taxon>
        <taxon>Fagopyreae</taxon>
        <taxon>Fagopyrum</taxon>
    </lineage>
</organism>
<dbReference type="PROSITE" id="PS50811">
    <property type="entry name" value="WRKY"/>
    <property type="match status" value="1"/>
</dbReference>